<dbReference type="NCBIfam" id="TIGR00478">
    <property type="entry name" value="tly"/>
    <property type="match status" value="1"/>
</dbReference>
<dbReference type="Pfam" id="PF01479">
    <property type="entry name" value="S4"/>
    <property type="match status" value="1"/>
</dbReference>
<dbReference type="PROSITE" id="PS50889">
    <property type="entry name" value="S4"/>
    <property type="match status" value="1"/>
</dbReference>
<dbReference type="InterPro" id="IPR004538">
    <property type="entry name" value="Hemolysin_A/TlyA"/>
</dbReference>
<sequence>MSDAEARSERLDRALVTAGLVGSRSRAHQLIEAGNVTVDGVVVRKASTKVRAGQRLQTNEDDHWVSRAAHKLLGALEAFPDIDPTGLRCLDAGASTGGFTQVLLSRGAEHVVAADVGHGQLSAQLQKDSRVTNAEGVNLRYTGPGELGPHFGVIVADLSFISLRLVVPALAAQADPGADMLLMVKPQFEIGRDRLGRTGVVTSPQLRREALQAVVDSAAQAGLVPRGAVRSSLPGQDGNVEFFLWAHSPATNAESAADDRLGQADLDRIEFGD</sequence>
<evidence type="ECO:0000259" key="4">
    <source>
        <dbReference type="SMART" id="SM00363"/>
    </source>
</evidence>
<dbReference type="CDD" id="cd02440">
    <property type="entry name" value="AdoMet_MTases"/>
    <property type="match status" value="1"/>
</dbReference>
<reference evidence="5 6" key="1">
    <citation type="submission" date="2018-09" db="EMBL/GenBank/DDBJ databases">
        <title>Nesterenkonia natronophila sp. nov., an alkaliphilic actinobacteriume isolated from a soda lake, and emended description of the genus Nesterenkonia.</title>
        <authorList>
            <person name="Menes R.J."/>
            <person name="Iriarte A."/>
        </authorList>
    </citation>
    <scope>NUCLEOTIDE SEQUENCE [LARGE SCALE GENOMIC DNA]</scope>
    <source>
        <strain evidence="5 6">M8</strain>
    </source>
</reference>
<dbReference type="SMART" id="SM00363">
    <property type="entry name" value="S4"/>
    <property type="match status" value="1"/>
</dbReference>
<dbReference type="CDD" id="cd00165">
    <property type="entry name" value="S4"/>
    <property type="match status" value="1"/>
</dbReference>
<dbReference type="EMBL" id="QYZP01000003">
    <property type="protein sequence ID" value="RJN31469.1"/>
    <property type="molecule type" value="Genomic_DNA"/>
</dbReference>
<gene>
    <name evidence="5" type="ORF">D3250_11650</name>
</gene>
<dbReference type="InterPro" id="IPR047048">
    <property type="entry name" value="TlyA"/>
</dbReference>
<evidence type="ECO:0000313" key="5">
    <source>
        <dbReference type="EMBL" id="RJN31469.1"/>
    </source>
</evidence>
<organism evidence="5 6">
    <name type="scientific">Nesterenkonia natronophila</name>
    <dbReference type="NCBI Taxonomy" id="2174932"/>
    <lineage>
        <taxon>Bacteria</taxon>
        <taxon>Bacillati</taxon>
        <taxon>Actinomycetota</taxon>
        <taxon>Actinomycetes</taxon>
        <taxon>Micrococcales</taxon>
        <taxon>Micrococcaceae</taxon>
        <taxon>Nesterenkonia</taxon>
    </lineage>
</organism>
<keyword evidence="5" id="KW-0808">Transferase</keyword>
<dbReference type="RefSeq" id="WP_119903534.1">
    <property type="nucleotide sequence ID" value="NZ_QYZP01000003.1"/>
</dbReference>
<proteinExistence type="inferred from homology"/>
<evidence type="ECO:0000256" key="1">
    <source>
        <dbReference type="ARBA" id="ARBA00022884"/>
    </source>
</evidence>
<dbReference type="Gene3D" id="3.10.290.10">
    <property type="entry name" value="RNA-binding S4 domain"/>
    <property type="match status" value="1"/>
</dbReference>
<dbReference type="Pfam" id="PF01728">
    <property type="entry name" value="FtsJ"/>
    <property type="match status" value="1"/>
</dbReference>
<dbReference type="SUPFAM" id="SSF53335">
    <property type="entry name" value="S-adenosyl-L-methionine-dependent methyltransferases"/>
    <property type="match status" value="1"/>
</dbReference>
<dbReference type="InterPro" id="IPR029063">
    <property type="entry name" value="SAM-dependent_MTases_sf"/>
</dbReference>
<dbReference type="PIRSF" id="PIRSF005578">
    <property type="entry name" value="TlyA"/>
    <property type="match status" value="1"/>
</dbReference>
<feature type="domain" description="RNA-binding S4" evidence="4">
    <location>
        <begin position="9"/>
        <end position="70"/>
    </location>
</feature>
<dbReference type="GO" id="GO:0008168">
    <property type="term" value="F:methyltransferase activity"/>
    <property type="evidence" value="ECO:0007669"/>
    <property type="project" value="UniProtKB-KW"/>
</dbReference>
<dbReference type="GO" id="GO:0032259">
    <property type="term" value="P:methylation"/>
    <property type="evidence" value="ECO:0007669"/>
    <property type="project" value="UniProtKB-KW"/>
</dbReference>
<keyword evidence="5" id="KW-0489">Methyltransferase</keyword>
<dbReference type="InterPro" id="IPR002942">
    <property type="entry name" value="S4_RNA-bd"/>
</dbReference>
<comment type="caution">
    <text evidence="5">The sequence shown here is derived from an EMBL/GenBank/DDBJ whole genome shotgun (WGS) entry which is preliminary data.</text>
</comment>
<accession>A0A3A4FZZ6</accession>
<dbReference type="PANTHER" id="PTHR32319">
    <property type="entry name" value="BACTERIAL HEMOLYSIN-LIKE PROTEIN"/>
    <property type="match status" value="1"/>
</dbReference>
<evidence type="ECO:0000313" key="6">
    <source>
        <dbReference type="Proteomes" id="UP000266615"/>
    </source>
</evidence>
<protein>
    <submittedName>
        <fullName evidence="5">TlyA family RNA methyltransferase</fullName>
    </submittedName>
</protein>
<dbReference type="InterPro" id="IPR002877">
    <property type="entry name" value="RNA_MeTrfase_FtsJ_dom"/>
</dbReference>
<dbReference type="Gene3D" id="3.40.50.150">
    <property type="entry name" value="Vaccinia Virus protein VP39"/>
    <property type="match status" value="1"/>
</dbReference>
<dbReference type="SUPFAM" id="SSF55174">
    <property type="entry name" value="Alpha-L RNA-binding motif"/>
    <property type="match status" value="1"/>
</dbReference>
<dbReference type="GO" id="GO:0003723">
    <property type="term" value="F:RNA binding"/>
    <property type="evidence" value="ECO:0007669"/>
    <property type="project" value="UniProtKB-KW"/>
</dbReference>
<dbReference type="InterPro" id="IPR036986">
    <property type="entry name" value="S4_RNA-bd_sf"/>
</dbReference>
<name>A0A3A4FZZ6_9MICC</name>
<comment type="similarity">
    <text evidence="2">Belongs to the TlyA family.</text>
</comment>
<evidence type="ECO:0000256" key="3">
    <source>
        <dbReference type="PROSITE-ProRule" id="PRU00182"/>
    </source>
</evidence>
<dbReference type="PANTHER" id="PTHR32319:SF0">
    <property type="entry name" value="BACTERIAL HEMOLYSIN-LIKE PROTEIN"/>
    <property type="match status" value="1"/>
</dbReference>
<keyword evidence="6" id="KW-1185">Reference proteome</keyword>
<dbReference type="OrthoDB" id="9784736at2"/>
<evidence type="ECO:0000256" key="2">
    <source>
        <dbReference type="ARBA" id="ARBA00029460"/>
    </source>
</evidence>
<keyword evidence="1 3" id="KW-0694">RNA-binding</keyword>
<dbReference type="Proteomes" id="UP000266615">
    <property type="component" value="Unassembled WGS sequence"/>
</dbReference>
<dbReference type="AlphaFoldDB" id="A0A3A4FZZ6"/>